<name>A0A3M3ZMG6_9PSED</name>
<dbReference type="PROSITE" id="PS50883">
    <property type="entry name" value="EAL"/>
    <property type="match status" value="1"/>
</dbReference>
<dbReference type="GO" id="GO:0071111">
    <property type="term" value="F:cyclic-guanylate-specific phosphodiesterase activity"/>
    <property type="evidence" value="ECO:0007669"/>
    <property type="project" value="UniProtKB-EC"/>
</dbReference>
<dbReference type="SUPFAM" id="SSF55785">
    <property type="entry name" value="PYP-like sensor domain (PAS domain)"/>
    <property type="match status" value="1"/>
</dbReference>
<dbReference type="GO" id="GO:0016301">
    <property type="term" value="F:kinase activity"/>
    <property type="evidence" value="ECO:0007669"/>
    <property type="project" value="UniProtKB-KW"/>
</dbReference>
<dbReference type="InterPro" id="IPR000700">
    <property type="entry name" value="PAS-assoc_C"/>
</dbReference>
<keyword evidence="4" id="KW-0472">Membrane</keyword>
<dbReference type="PROSITE" id="PS50887">
    <property type="entry name" value="GGDEF"/>
    <property type="match status" value="1"/>
</dbReference>
<protein>
    <recommendedName>
        <fullName evidence="1">cyclic-guanylate-specific phosphodiesterase</fullName>
        <ecNumber evidence="1">3.1.4.52</ecNumber>
    </recommendedName>
</protein>
<dbReference type="SUPFAM" id="SSF55781">
    <property type="entry name" value="GAF domain-like"/>
    <property type="match status" value="1"/>
</dbReference>
<dbReference type="CDD" id="cd01949">
    <property type="entry name" value="GGDEF"/>
    <property type="match status" value="1"/>
</dbReference>
<dbReference type="SUPFAM" id="SSF141868">
    <property type="entry name" value="EAL domain-like"/>
    <property type="match status" value="1"/>
</dbReference>
<dbReference type="Gene3D" id="3.30.450.40">
    <property type="match status" value="1"/>
</dbReference>
<dbReference type="InterPro" id="IPR000014">
    <property type="entry name" value="PAS"/>
</dbReference>
<dbReference type="InterPro" id="IPR035919">
    <property type="entry name" value="EAL_sf"/>
</dbReference>
<accession>A0A3M3ZMG6</accession>
<evidence type="ECO:0000256" key="2">
    <source>
        <dbReference type="ARBA" id="ARBA00022636"/>
    </source>
</evidence>
<evidence type="ECO:0000259" key="6">
    <source>
        <dbReference type="PROSITE" id="PS50883"/>
    </source>
</evidence>
<evidence type="ECO:0000256" key="1">
    <source>
        <dbReference type="ARBA" id="ARBA00012282"/>
    </source>
</evidence>
<dbReference type="Gene3D" id="3.30.450.20">
    <property type="entry name" value="PAS domain"/>
    <property type="match status" value="1"/>
</dbReference>
<dbReference type="Gene3D" id="3.30.70.270">
    <property type="match status" value="1"/>
</dbReference>
<dbReference type="AlphaFoldDB" id="A0A3M3ZMG6"/>
<evidence type="ECO:0000259" key="5">
    <source>
        <dbReference type="PROSITE" id="PS50113"/>
    </source>
</evidence>
<feature type="transmembrane region" description="Helical" evidence="4">
    <location>
        <begin position="154"/>
        <end position="180"/>
    </location>
</feature>
<dbReference type="SUPFAM" id="SSF55073">
    <property type="entry name" value="Nucleotide cyclase"/>
    <property type="match status" value="1"/>
</dbReference>
<keyword evidence="3" id="KW-0808">Transferase</keyword>
<sequence length="969" mass="107127">MNFFKSLLPKSLTSRILAMLSILILTFLTTGLGLFYKNQLLQHIEEIQDTANMLIEVAAQAVEESVVIGDYDTIKRTLEKTLARSPFKSAMFIDLSGGVIRLEAASAPVGRAPAWIESEVAARLFDVNRPITIGGKDYGVMRLSFNAERIAAELYSLVIQATLFAVFFLLISLMLMGFMIKRSLAHLGKLHSYEAEIASGAVAAEAMLVADAPMEIQEAIKAVNRTAASMRNHFGLRIESLMNTLVQHKNALDEVSIVCEVSASGRITYVNERFVTSSQHSRAELLELTIDEVWTGISSTSEPWRWAPENEVWNGELRLSGRTGKDAWHRRTIIPILDDMGGVEKYICIDIDITDRKEFEVAILDNSRRQNLIALFGQQALTEENVSALGGLAALNAAQGLTLCKVALLVVDRVSHGVILNAEVGLNHVEVRSGYHNDFLNGTAASTGCVINSDTPDNRYTLLPDETVEACGIRSGLEIEISCREVFKGVLGVYASTDYSFTREDVSYLQTLANLLAAALERYDAKKKLIYLAENDSLTHLPNRWFLSNYLREIISRKTSVPDAVSVIFIDLDRFKAVNDTMGHSVGDQLLIQAGRRLKDCIDENSVVARLGGDEFSIVVTHHVYSESLIKTLATHVVEALGKPFNLGGQDVFVSASVGIANYPFDGRDTGVILKNADTAMYHAKKSGRNNYKFYKATMNESLVKRLQTETLLRGALDRDEFILHFQPKVSLTDGRISGLEALLRWNHPEQGMVSPAEFIPILEDTGLIIPVGEWIIRNVCETIKSWGENNIRQVPIAINLSVRQLQVKGLAETVKHIVEGYGINPALLEFELTESMLMIDPESAVEILRDIKSYGISLSVDDFGTGYSSLAYLKRFPLDALKIDRAFIKDITSNHEDAAITRAVIVLAHELGLKVIAEGVETVDQLALLVTYGCDQMQGYLFSKPVISEACASMIKSSRSLRELEIPA</sequence>
<dbReference type="CDD" id="cd00130">
    <property type="entry name" value="PAS"/>
    <property type="match status" value="1"/>
</dbReference>
<feature type="domain" description="PAC" evidence="5">
    <location>
        <begin position="313"/>
        <end position="365"/>
    </location>
</feature>
<dbReference type="SMART" id="SM00052">
    <property type="entry name" value="EAL"/>
    <property type="match status" value="1"/>
</dbReference>
<dbReference type="Pfam" id="PF08448">
    <property type="entry name" value="PAS_4"/>
    <property type="match status" value="1"/>
</dbReference>
<dbReference type="InterPro" id="IPR013656">
    <property type="entry name" value="PAS_4"/>
</dbReference>
<dbReference type="Proteomes" id="UP000281604">
    <property type="component" value="Unassembled WGS sequence"/>
</dbReference>
<comment type="caution">
    <text evidence="8">The sequence shown here is derived from an EMBL/GenBank/DDBJ whole genome shotgun (WGS) entry which is preliminary data.</text>
</comment>
<dbReference type="Pfam" id="PF00990">
    <property type="entry name" value="GGDEF"/>
    <property type="match status" value="1"/>
</dbReference>
<evidence type="ECO:0000313" key="8">
    <source>
        <dbReference type="EMBL" id="RMO95213.1"/>
    </source>
</evidence>
<dbReference type="EC" id="3.1.4.52" evidence="1"/>
<dbReference type="FunFam" id="3.20.20.450:FF:000001">
    <property type="entry name" value="Cyclic di-GMP phosphodiesterase yahA"/>
    <property type="match status" value="1"/>
</dbReference>
<evidence type="ECO:0000313" key="9">
    <source>
        <dbReference type="Proteomes" id="UP000281604"/>
    </source>
</evidence>
<dbReference type="PANTHER" id="PTHR44757">
    <property type="entry name" value="DIGUANYLATE CYCLASE DGCP"/>
    <property type="match status" value="1"/>
</dbReference>
<dbReference type="InterPro" id="IPR001633">
    <property type="entry name" value="EAL_dom"/>
</dbReference>
<dbReference type="SMART" id="SM00267">
    <property type="entry name" value="GGDEF"/>
    <property type="match status" value="1"/>
</dbReference>
<dbReference type="InterPro" id="IPR029016">
    <property type="entry name" value="GAF-like_dom_sf"/>
</dbReference>
<evidence type="ECO:0000256" key="3">
    <source>
        <dbReference type="ARBA" id="ARBA00022777"/>
    </source>
</evidence>
<evidence type="ECO:0000256" key="4">
    <source>
        <dbReference type="SAM" id="Phobius"/>
    </source>
</evidence>
<dbReference type="EMBL" id="RBQE01000610">
    <property type="protein sequence ID" value="RMO95213.1"/>
    <property type="molecule type" value="Genomic_DNA"/>
</dbReference>
<dbReference type="InterPro" id="IPR035965">
    <property type="entry name" value="PAS-like_dom_sf"/>
</dbReference>
<keyword evidence="3" id="KW-0418">Kinase</keyword>
<proteinExistence type="predicted"/>
<dbReference type="SMART" id="SM00086">
    <property type="entry name" value="PAC"/>
    <property type="match status" value="1"/>
</dbReference>
<dbReference type="InterPro" id="IPR000160">
    <property type="entry name" value="GGDEF_dom"/>
</dbReference>
<dbReference type="InterPro" id="IPR001610">
    <property type="entry name" value="PAC"/>
</dbReference>
<dbReference type="NCBIfam" id="TIGR00254">
    <property type="entry name" value="GGDEF"/>
    <property type="match status" value="1"/>
</dbReference>
<feature type="domain" description="GGDEF" evidence="7">
    <location>
        <begin position="563"/>
        <end position="697"/>
    </location>
</feature>
<keyword evidence="4" id="KW-0812">Transmembrane</keyword>
<dbReference type="Pfam" id="PF00563">
    <property type="entry name" value="EAL"/>
    <property type="match status" value="1"/>
</dbReference>
<keyword evidence="4" id="KW-1133">Transmembrane helix</keyword>
<gene>
    <name evidence="8" type="ORF">ALQ30_01818</name>
</gene>
<dbReference type="CDD" id="cd01948">
    <property type="entry name" value="EAL"/>
    <property type="match status" value="1"/>
</dbReference>
<dbReference type="InterPro" id="IPR043128">
    <property type="entry name" value="Rev_trsase/Diguanyl_cyclase"/>
</dbReference>
<dbReference type="PROSITE" id="PS50113">
    <property type="entry name" value="PAC"/>
    <property type="match status" value="1"/>
</dbReference>
<feature type="transmembrane region" description="Helical" evidence="4">
    <location>
        <begin position="16"/>
        <end position="36"/>
    </location>
</feature>
<keyword evidence="2" id="KW-0973">c-di-GMP</keyword>
<feature type="domain" description="EAL" evidence="6">
    <location>
        <begin position="706"/>
        <end position="960"/>
    </location>
</feature>
<dbReference type="RefSeq" id="WP_058408624.1">
    <property type="nucleotide sequence ID" value="NZ_RBQE01000610.1"/>
</dbReference>
<reference evidence="8 9" key="1">
    <citation type="submission" date="2018-08" db="EMBL/GenBank/DDBJ databases">
        <title>Recombination of ecologically and evolutionarily significant loci maintains genetic cohesion in the Pseudomonas syringae species complex.</title>
        <authorList>
            <person name="Dillon M."/>
            <person name="Thakur S."/>
            <person name="Almeida R.N.D."/>
            <person name="Weir B.S."/>
            <person name="Guttman D.S."/>
        </authorList>
    </citation>
    <scope>NUCLEOTIDE SEQUENCE [LARGE SCALE GENOMIC DNA]</scope>
    <source>
        <strain evidence="8 9">ICMP 3706</strain>
    </source>
</reference>
<evidence type="ECO:0000259" key="7">
    <source>
        <dbReference type="PROSITE" id="PS50887"/>
    </source>
</evidence>
<dbReference type="Gene3D" id="3.20.20.450">
    <property type="entry name" value="EAL domain"/>
    <property type="match status" value="1"/>
</dbReference>
<dbReference type="InterPro" id="IPR029787">
    <property type="entry name" value="Nucleotide_cyclase"/>
</dbReference>
<dbReference type="PANTHER" id="PTHR44757:SF2">
    <property type="entry name" value="BIOFILM ARCHITECTURE MAINTENANCE PROTEIN MBAA"/>
    <property type="match status" value="1"/>
</dbReference>
<dbReference type="InterPro" id="IPR052155">
    <property type="entry name" value="Biofilm_reg_signaling"/>
</dbReference>
<organism evidence="8 9">
    <name type="scientific">Pseudomonas syringae pv. persicae</name>
    <dbReference type="NCBI Taxonomy" id="237306"/>
    <lineage>
        <taxon>Bacteria</taxon>
        <taxon>Pseudomonadati</taxon>
        <taxon>Pseudomonadota</taxon>
        <taxon>Gammaproteobacteria</taxon>
        <taxon>Pseudomonadales</taxon>
        <taxon>Pseudomonadaceae</taxon>
        <taxon>Pseudomonas</taxon>
    </lineage>
</organism>